<evidence type="ECO:0000256" key="1">
    <source>
        <dbReference type="ARBA" id="ARBA00004141"/>
    </source>
</evidence>
<reference evidence="6 7" key="1">
    <citation type="submission" date="2019-07" db="EMBL/GenBank/DDBJ databases">
        <authorList>
            <person name="Kim J.K."/>
            <person name="Cheong H.-M."/>
            <person name="Choi Y."/>
            <person name="Hwang K.J."/>
            <person name="Lee S."/>
            <person name="Choi C."/>
        </authorList>
    </citation>
    <scope>NUCLEOTIDE SEQUENCE [LARGE SCALE GENOMIC DNA]</scope>
    <source>
        <strain evidence="6 7">KS 22</strain>
    </source>
</reference>
<dbReference type="RefSeq" id="WP_182301077.1">
    <property type="nucleotide sequence ID" value="NZ_CP041969.1"/>
</dbReference>
<dbReference type="AlphaFoldDB" id="A0A7G5C6F1"/>
<dbReference type="GO" id="GO:0005886">
    <property type="term" value="C:plasma membrane"/>
    <property type="evidence" value="ECO:0007669"/>
    <property type="project" value="TreeGrafter"/>
</dbReference>
<accession>A0A7G5C6F1</accession>
<keyword evidence="2 5" id="KW-0812">Transmembrane</keyword>
<evidence type="ECO:0000256" key="3">
    <source>
        <dbReference type="ARBA" id="ARBA00022989"/>
    </source>
</evidence>
<dbReference type="InterPro" id="IPR003339">
    <property type="entry name" value="ABC/ECF_trnsptr_transmembrane"/>
</dbReference>
<evidence type="ECO:0000256" key="2">
    <source>
        <dbReference type="ARBA" id="ARBA00022692"/>
    </source>
</evidence>
<dbReference type="CDD" id="cd16914">
    <property type="entry name" value="EcfT"/>
    <property type="match status" value="1"/>
</dbReference>
<dbReference type="Proteomes" id="UP000515679">
    <property type="component" value="Chromosome"/>
</dbReference>
<keyword evidence="3 5" id="KW-1133">Transmembrane helix</keyword>
<dbReference type="PANTHER" id="PTHR33514:SF13">
    <property type="entry name" value="PROTEIN ABCI12, CHLOROPLASTIC"/>
    <property type="match status" value="1"/>
</dbReference>
<organism evidence="6 7">
    <name type="scientific">Cohnella cholangitidis</name>
    <dbReference type="NCBI Taxonomy" id="2598458"/>
    <lineage>
        <taxon>Bacteria</taxon>
        <taxon>Bacillati</taxon>
        <taxon>Bacillota</taxon>
        <taxon>Bacilli</taxon>
        <taxon>Bacillales</taxon>
        <taxon>Paenibacillaceae</taxon>
        <taxon>Cohnella</taxon>
    </lineage>
</organism>
<evidence type="ECO:0000313" key="6">
    <source>
        <dbReference type="EMBL" id="QMV44785.1"/>
    </source>
</evidence>
<keyword evidence="4 5" id="KW-0472">Membrane</keyword>
<name>A0A7G5C6F1_9BACL</name>
<dbReference type="Pfam" id="PF02361">
    <property type="entry name" value="CbiQ"/>
    <property type="match status" value="1"/>
</dbReference>
<feature type="transmembrane region" description="Helical" evidence="5">
    <location>
        <begin position="223"/>
        <end position="244"/>
    </location>
</feature>
<evidence type="ECO:0000256" key="4">
    <source>
        <dbReference type="ARBA" id="ARBA00023136"/>
    </source>
</evidence>
<dbReference type="PANTHER" id="PTHR33514">
    <property type="entry name" value="PROTEIN ABCI12, CHLOROPLASTIC"/>
    <property type="match status" value="1"/>
</dbReference>
<proteinExistence type="predicted"/>
<evidence type="ECO:0000256" key="5">
    <source>
        <dbReference type="SAM" id="Phobius"/>
    </source>
</evidence>
<protein>
    <submittedName>
        <fullName evidence="6">Energy-coupling factor transporter transmembrane protein EcfT</fullName>
    </submittedName>
</protein>
<dbReference type="KEGG" id="cchl:FPL14_29210"/>
<sequence length="249" mass="28499">MSNFAALSTLQYVPGDSILHRLDPRSKYGFFASYSISLVSSHSFTASLIYTLFALFLFLLSRLRLYLLLESIRGLLIVIIIINYFQIILNGIEAATLLTLKMISFILTVTLILSTTPPEKLMEGLRKLLSPLRRLGVKSESCAVMFTVAVIYLPLLLEDLMRIMQAQRVRGAQYGRWNLAGRGRDMILLLTPLLLMTFRRADRLSDAMESRCYMPGSERTAFYYLKWGRLDFIVLILALLLPLIHFKFE</sequence>
<feature type="transmembrane region" description="Helical" evidence="5">
    <location>
        <begin position="135"/>
        <end position="155"/>
    </location>
</feature>
<keyword evidence="7" id="KW-1185">Reference proteome</keyword>
<feature type="transmembrane region" description="Helical" evidence="5">
    <location>
        <begin position="72"/>
        <end position="89"/>
    </location>
</feature>
<gene>
    <name evidence="6" type="ORF">FPL14_29210</name>
</gene>
<evidence type="ECO:0000313" key="7">
    <source>
        <dbReference type="Proteomes" id="UP000515679"/>
    </source>
</evidence>
<feature type="transmembrane region" description="Helical" evidence="5">
    <location>
        <begin position="39"/>
        <end position="60"/>
    </location>
</feature>
<comment type="subcellular location">
    <subcellularLocation>
        <location evidence="1">Membrane</location>
        <topology evidence="1">Multi-pass membrane protein</topology>
    </subcellularLocation>
</comment>
<dbReference type="EMBL" id="CP041969">
    <property type="protein sequence ID" value="QMV44785.1"/>
    <property type="molecule type" value="Genomic_DNA"/>
</dbReference>
<feature type="transmembrane region" description="Helical" evidence="5">
    <location>
        <begin position="95"/>
        <end position="114"/>
    </location>
</feature>